<gene>
    <name evidence="1" type="ORF">IZT61_19550</name>
</gene>
<protein>
    <recommendedName>
        <fullName evidence="3">Carboxypeptidase-like regulatory domain-containing protein</fullName>
    </recommendedName>
</protein>
<sequence length="346" mass="40362">MLKKKIIILDKADNKPIKGISILTESGGLIGDTNEKGEFIFDKSFFGELKITKIMIYSIDYQSVEFPIGILPNIIYVKKIKVNELDGVEIKAKRINKYYILSAFVRSWKLVNNKVVRYGDAITDYQILFEGSKYPFRAQKNKYIRAFRNFKIDSIKAKSKVFSITFSDGFFNDDLPNGDRISSSWSWYSTKKVKDSLYDVFDEGKNVGYAIFDKENFPVEINVTNDFDGDEALKIALWWKISGKSKNIEKWTKTDNIRHPIYIFSDKKTLEKSHNGKINEVETVTEIYLSDKIRFDWNKPIKYKANIDTDRSFYDKDYWTEEMKKHPLPSFILGQLGSINELENVY</sequence>
<reference evidence="1 2" key="1">
    <citation type="submission" date="2020-11" db="EMBL/GenBank/DDBJ databases">
        <title>Pedobacter endophytica, an endophytic bacteria isolated form Carex pumila.</title>
        <authorList>
            <person name="Peng Y."/>
            <person name="Jiang L."/>
            <person name="Lee J."/>
        </authorList>
    </citation>
    <scope>NUCLEOTIDE SEQUENCE [LARGE SCALE GENOMIC DNA]</scope>
    <source>
        <strain evidence="1 2">JBR3-12</strain>
    </source>
</reference>
<evidence type="ECO:0008006" key="3">
    <source>
        <dbReference type="Google" id="ProtNLM"/>
    </source>
</evidence>
<dbReference type="Proteomes" id="UP000594759">
    <property type="component" value="Chromosome"/>
</dbReference>
<dbReference type="KEGG" id="pex:IZT61_19550"/>
<proteinExistence type="predicted"/>
<dbReference type="EMBL" id="CP064939">
    <property type="protein sequence ID" value="QPH39220.1"/>
    <property type="molecule type" value="Genomic_DNA"/>
</dbReference>
<organism evidence="1 2">
    <name type="scientific">Pedobacter endophyticus</name>
    <dbReference type="NCBI Taxonomy" id="2789740"/>
    <lineage>
        <taxon>Bacteria</taxon>
        <taxon>Pseudomonadati</taxon>
        <taxon>Bacteroidota</taxon>
        <taxon>Sphingobacteriia</taxon>
        <taxon>Sphingobacteriales</taxon>
        <taxon>Sphingobacteriaceae</taxon>
        <taxon>Pedobacter</taxon>
    </lineage>
</organism>
<dbReference type="AlphaFoldDB" id="A0A7S9KYK3"/>
<evidence type="ECO:0000313" key="2">
    <source>
        <dbReference type="Proteomes" id="UP000594759"/>
    </source>
</evidence>
<accession>A0A7S9KYK3</accession>
<evidence type="ECO:0000313" key="1">
    <source>
        <dbReference type="EMBL" id="QPH39220.1"/>
    </source>
</evidence>
<name>A0A7S9KYK3_9SPHI</name>
<dbReference type="RefSeq" id="WP_196098687.1">
    <property type="nucleotide sequence ID" value="NZ_CP064939.1"/>
</dbReference>
<keyword evidence="2" id="KW-1185">Reference proteome</keyword>